<proteinExistence type="predicted"/>
<comment type="caution">
    <text evidence="2">The sequence shown here is derived from an EMBL/GenBank/DDBJ whole genome shotgun (WGS) entry which is preliminary data.</text>
</comment>
<keyword evidence="1" id="KW-0812">Transmembrane</keyword>
<keyword evidence="1" id="KW-1133">Transmembrane helix</keyword>
<evidence type="ECO:0000256" key="1">
    <source>
        <dbReference type="SAM" id="Phobius"/>
    </source>
</evidence>
<dbReference type="PROSITE" id="PS51257">
    <property type="entry name" value="PROKAR_LIPOPROTEIN"/>
    <property type="match status" value="1"/>
</dbReference>
<sequence length="78" mass="9083">MQLEIKQREKMKRRRALQMILFFKVCTIVGLVAGCGVASRVWKIPFLWAVFCTGHSLQLLKLEEDRGSNFEVWTVFPP</sequence>
<keyword evidence="1" id="KW-0472">Membrane</keyword>
<reference evidence="2" key="1">
    <citation type="submission" date="2021-10" db="EMBL/GenBank/DDBJ databases">
        <title>Melipona bicolor Genome sequencing and assembly.</title>
        <authorList>
            <person name="Araujo N.S."/>
            <person name="Arias M.C."/>
        </authorList>
    </citation>
    <scope>NUCLEOTIDE SEQUENCE</scope>
    <source>
        <strain evidence="2">USP_2M_L1-L4_2017</strain>
        <tissue evidence="2">Whole body</tissue>
    </source>
</reference>
<dbReference type="AlphaFoldDB" id="A0AA40FYE4"/>
<feature type="transmembrane region" description="Helical" evidence="1">
    <location>
        <begin position="21"/>
        <end position="42"/>
    </location>
</feature>
<accession>A0AA40FYE4</accession>
<name>A0AA40FYE4_9HYME</name>
<protein>
    <submittedName>
        <fullName evidence="2">Uncharacterized protein</fullName>
    </submittedName>
</protein>
<gene>
    <name evidence="2" type="ORF">K0M31_003207</name>
</gene>
<keyword evidence="3" id="KW-1185">Reference proteome</keyword>
<evidence type="ECO:0000313" key="3">
    <source>
        <dbReference type="Proteomes" id="UP001177670"/>
    </source>
</evidence>
<dbReference type="EMBL" id="JAHYIQ010000011">
    <property type="protein sequence ID" value="KAK1127714.1"/>
    <property type="molecule type" value="Genomic_DNA"/>
</dbReference>
<evidence type="ECO:0000313" key="2">
    <source>
        <dbReference type="EMBL" id="KAK1127714.1"/>
    </source>
</evidence>
<organism evidence="2 3">
    <name type="scientific">Melipona bicolor</name>
    <dbReference type="NCBI Taxonomy" id="60889"/>
    <lineage>
        <taxon>Eukaryota</taxon>
        <taxon>Metazoa</taxon>
        <taxon>Ecdysozoa</taxon>
        <taxon>Arthropoda</taxon>
        <taxon>Hexapoda</taxon>
        <taxon>Insecta</taxon>
        <taxon>Pterygota</taxon>
        <taxon>Neoptera</taxon>
        <taxon>Endopterygota</taxon>
        <taxon>Hymenoptera</taxon>
        <taxon>Apocrita</taxon>
        <taxon>Aculeata</taxon>
        <taxon>Apoidea</taxon>
        <taxon>Anthophila</taxon>
        <taxon>Apidae</taxon>
        <taxon>Melipona</taxon>
    </lineage>
</organism>
<dbReference type="Proteomes" id="UP001177670">
    <property type="component" value="Unassembled WGS sequence"/>
</dbReference>